<dbReference type="RefSeq" id="WP_154266943.1">
    <property type="nucleotide sequence ID" value="NZ_WKQP01000010.1"/>
</dbReference>
<feature type="domain" description="DUF6273" evidence="1">
    <location>
        <begin position="121"/>
        <end position="288"/>
    </location>
</feature>
<name>A0A6L5T7F3_9FIRM</name>
<evidence type="ECO:0000259" key="1">
    <source>
        <dbReference type="Pfam" id="PF19789"/>
    </source>
</evidence>
<protein>
    <recommendedName>
        <fullName evidence="1">DUF6273 domain-containing protein</fullName>
    </recommendedName>
</protein>
<dbReference type="EMBL" id="WKQP01000010">
    <property type="protein sequence ID" value="MSC60127.1"/>
    <property type="molecule type" value="Genomic_DNA"/>
</dbReference>
<evidence type="ECO:0000313" key="3">
    <source>
        <dbReference type="Proteomes" id="UP000479563"/>
    </source>
</evidence>
<dbReference type="InterPro" id="IPR046240">
    <property type="entry name" value="DUF6273"/>
</dbReference>
<dbReference type="AlphaFoldDB" id="A0A6L5T7F3"/>
<evidence type="ECO:0000313" key="2">
    <source>
        <dbReference type="EMBL" id="MSC60127.1"/>
    </source>
</evidence>
<dbReference type="Pfam" id="PF19789">
    <property type="entry name" value="DUF6273"/>
    <property type="match status" value="1"/>
</dbReference>
<organism evidence="2 3">
    <name type="scientific">Agathobacter rectalis</name>
    <dbReference type="NCBI Taxonomy" id="39491"/>
    <lineage>
        <taxon>Bacteria</taxon>
        <taxon>Bacillati</taxon>
        <taxon>Bacillota</taxon>
        <taxon>Clostridia</taxon>
        <taxon>Lachnospirales</taxon>
        <taxon>Lachnospiraceae</taxon>
        <taxon>Agathobacter</taxon>
    </lineage>
</organism>
<dbReference type="Proteomes" id="UP000479563">
    <property type="component" value="Unassembled WGS sequence"/>
</dbReference>
<comment type="caution">
    <text evidence="2">The sequence shown here is derived from an EMBL/GenBank/DDBJ whole genome shotgun (WGS) entry which is preliminary data.</text>
</comment>
<accession>A0A6L5T7F3</accession>
<proteinExistence type="predicted"/>
<reference evidence="2 3" key="1">
    <citation type="journal article" date="2019" name="Nat. Med.">
        <title>A library of human gut bacterial isolates paired with longitudinal multiomics data enables mechanistic microbiome research.</title>
        <authorList>
            <person name="Poyet M."/>
            <person name="Groussin M."/>
            <person name="Gibbons S.M."/>
            <person name="Avila-Pacheco J."/>
            <person name="Jiang X."/>
            <person name="Kearney S.M."/>
            <person name="Perrotta A.R."/>
            <person name="Berdy B."/>
            <person name="Zhao S."/>
            <person name="Lieberman T.D."/>
            <person name="Swanson P.K."/>
            <person name="Smith M."/>
            <person name="Roesemann S."/>
            <person name="Alexander J.E."/>
            <person name="Rich S.A."/>
            <person name="Livny J."/>
            <person name="Vlamakis H."/>
            <person name="Clish C."/>
            <person name="Bullock K."/>
            <person name="Deik A."/>
            <person name="Scott J."/>
            <person name="Pierce K.A."/>
            <person name="Xavier R.J."/>
            <person name="Alm E.J."/>
        </authorList>
    </citation>
    <scope>NUCLEOTIDE SEQUENCE [LARGE SCALE GENOMIC DNA]</scope>
    <source>
        <strain evidence="2 3">BIOML-A11</strain>
    </source>
</reference>
<gene>
    <name evidence="2" type="ORF">GKE07_07945</name>
</gene>
<sequence length="296" mass="32966">MEYNDSQKVGSKVYYNVGVDGDRTYPGVDLTVKFADEIKNYSDEWVWIKARKTAGNYAGLHVGDYIPITCSNGYKLNAQIAGMNTYTGYADQEVGNHIDFICKELWNDLHVMNKIDYNNGNANRPNPFLASDLNYWLNSMSGTVPNSKTDAATTVAVDYTAGGILYYLPDKLKKQIITKRILLPSRYTAGSVLTQDNSWAWQSTGKLWIPSEVEVYGMTCWGNNGYGAGGFVQYPIFIGNMNRAKKRCSNKDRSHWWLLSAIAGNSTYFAIVNVSGVCGSSSATYTWIAAPVCFRI</sequence>